<feature type="transmembrane region" description="Helical" evidence="1">
    <location>
        <begin position="81"/>
        <end position="100"/>
    </location>
</feature>
<dbReference type="Gene3D" id="3.55.50.30">
    <property type="match status" value="1"/>
</dbReference>
<keyword evidence="1" id="KW-0472">Membrane</keyword>
<dbReference type="Gene3D" id="2.60.120.1440">
    <property type="match status" value="1"/>
</dbReference>
<dbReference type="FunFam" id="2.60.120.1440:FF:000001">
    <property type="entry name" value="Putative anti-sigma factor"/>
    <property type="match status" value="1"/>
</dbReference>
<name>H1YBV5_9SPHI</name>
<keyword evidence="5" id="KW-1185">Reference proteome</keyword>
<protein>
    <submittedName>
        <fullName evidence="4">Anti-FecI sigma factor, FecR</fullName>
    </submittedName>
</protein>
<dbReference type="Pfam" id="PF16344">
    <property type="entry name" value="FecR_C"/>
    <property type="match status" value="1"/>
</dbReference>
<gene>
    <name evidence="4" type="ORF">Mucpa_2925</name>
</gene>
<dbReference type="Pfam" id="PF04773">
    <property type="entry name" value="FecR"/>
    <property type="match status" value="1"/>
</dbReference>
<dbReference type="GO" id="GO:0016989">
    <property type="term" value="F:sigma factor antagonist activity"/>
    <property type="evidence" value="ECO:0007669"/>
    <property type="project" value="TreeGrafter"/>
</dbReference>
<dbReference type="Proteomes" id="UP000002774">
    <property type="component" value="Chromosome"/>
</dbReference>
<evidence type="ECO:0000259" key="3">
    <source>
        <dbReference type="Pfam" id="PF16344"/>
    </source>
</evidence>
<dbReference type="OrthoDB" id="1099963at2"/>
<dbReference type="InterPro" id="IPR012373">
    <property type="entry name" value="Ferrdict_sens_TM"/>
</dbReference>
<dbReference type="EMBL" id="CM001403">
    <property type="protein sequence ID" value="EHQ27033.1"/>
    <property type="molecule type" value="Genomic_DNA"/>
</dbReference>
<dbReference type="PANTHER" id="PTHR30273:SF2">
    <property type="entry name" value="PROTEIN FECR"/>
    <property type="match status" value="1"/>
</dbReference>
<dbReference type="HOGENOM" id="CLU_050192_1_0_10"/>
<keyword evidence="1" id="KW-0812">Transmembrane</keyword>
<dbReference type="RefSeq" id="WP_008507312.1">
    <property type="nucleotide sequence ID" value="NZ_CM001403.1"/>
</dbReference>
<evidence type="ECO:0000313" key="5">
    <source>
        <dbReference type="Proteomes" id="UP000002774"/>
    </source>
</evidence>
<evidence type="ECO:0000256" key="1">
    <source>
        <dbReference type="SAM" id="Phobius"/>
    </source>
</evidence>
<proteinExistence type="predicted"/>
<dbReference type="PANTHER" id="PTHR30273">
    <property type="entry name" value="PERIPLASMIC SIGNAL SENSOR AND SIGMA FACTOR ACTIVATOR FECR-RELATED"/>
    <property type="match status" value="1"/>
</dbReference>
<feature type="domain" description="FecR protein" evidence="2">
    <location>
        <begin position="179"/>
        <end position="274"/>
    </location>
</feature>
<dbReference type="AlphaFoldDB" id="H1YBV5"/>
<sequence>MEEKPSITYITELARKWRTGTLSEEEQGILDQWYSDHQDELLPLPEGSTDNPYVIKDRMMKQIFSKIEPEHKTHFIYTWKYYIVAASVLLVISIGTYFYLQNTPVHVQEQSFANIDAAPGGNKAVLTLANGTKISLTSAKNGELSVHDGISVTKTADGKLVYTIKEKSGSTGAPAGFNTIETPAGGQYLVVLPDGSQVFLNASSKLTYPERFAVNERRVSLEGEGYFEVSHNKARPFKVISNDQEVRVLGTTFNVNAYADEHRIITTLATGSVEVSSAQFKRSIIPGQQAINTPGQDIHVQQADLKTALAWKDGWISFKDADLHSIMRQLSRWYNIKIRYNGAVTGDIFNGVVSRSSTLNEVLEVLKEGNIKFKLEEDKQEGKTLIIN</sequence>
<dbReference type="STRING" id="714943.Mucpa_2925"/>
<dbReference type="InterPro" id="IPR006860">
    <property type="entry name" value="FecR"/>
</dbReference>
<evidence type="ECO:0000313" key="4">
    <source>
        <dbReference type="EMBL" id="EHQ27033.1"/>
    </source>
</evidence>
<dbReference type="InterPro" id="IPR032508">
    <property type="entry name" value="FecR_C"/>
</dbReference>
<feature type="domain" description="Protein FecR C-terminal" evidence="3">
    <location>
        <begin position="316"/>
        <end position="379"/>
    </location>
</feature>
<organism evidence="4 5">
    <name type="scientific">Mucilaginibacter paludis DSM 18603</name>
    <dbReference type="NCBI Taxonomy" id="714943"/>
    <lineage>
        <taxon>Bacteria</taxon>
        <taxon>Pseudomonadati</taxon>
        <taxon>Bacteroidota</taxon>
        <taxon>Sphingobacteriia</taxon>
        <taxon>Sphingobacteriales</taxon>
        <taxon>Sphingobacteriaceae</taxon>
        <taxon>Mucilaginibacter</taxon>
    </lineage>
</organism>
<reference evidence="4" key="1">
    <citation type="submission" date="2011-09" db="EMBL/GenBank/DDBJ databases">
        <title>The permanent draft genome of Mucilaginibacter paludis DSM 18603.</title>
        <authorList>
            <consortium name="US DOE Joint Genome Institute (JGI-PGF)"/>
            <person name="Lucas S."/>
            <person name="Han J."/>
            <person name="Lapidus A."/>
            <person name="Bruce D."/>
            <person name="Goodwin L."/>
            <person name="Pitluck S."/>
            <person name="Peters L."/>
            <person name="Kyrpides N."/>
            <person name="Mavromatis K."/>
            <person name="Ivanova N."/>
            <person name="Mikhailova N."/>
            <person name="Held B."/>
            <person name="Detter J.C."/>
            <person name="Tapia R."/>
            <person name="Han C."/>
            <person name="Land M."/>
            <person name="Hauser L."/>
            <person name="Markowitz V."/>
            <person name="Cheng J.-F."/>
            <person name="Hugenholtz P."/>
            <person name="Woyke T."/>
            <person name="Wu D."/>
            <person name="Tindall B."/>
            <person name="Brambilla E."/>
            <person name="Klenk H.-P."/>
            <person name="Eisen J.A."/>
        </authorList>
    </citation>
    <scope>NUCLEOTIDE SEQUENCE [LARGE SCALE GENOMIC DNA]</scope>
    <source>
        <strain evidence="4">DSM 18603</strain>
    </source>
</reference>
<accession>H1YBV5</accession>
<evidence type="ECO:0000259" key="2">
    <source>
        <dbReference type="Pfam" id="PF04773"/>
    </source>
</evidence>
<dbReference type="eggNOG" id="COG3712">
    <property type="taxonomic scope" value="Bacteria"/>
</dbReference>
<keyword evidence="1" id="KW-1133">Transmembrane helix</keyword>